<keyword evidence="3" id="KW-1185">Reference proteome</keyword>
<sequence>MDASRQIGKGLSTCRIIKIERQIALPRESSLHTPHGGRPPGDPMKKDDTVQTPRLSKTKENQ</sequence>
<dbReference type="AlphaFoldDB" id="A0A8J2YGI5"/>
<organism evidence="2 3">
    <name type="scientific">Agaricicola taiwanensis</name>
    <dbReference type="NCBI Taxonomy" id="591372"/>
    <lineage>
        <taxon>Bacteria</taxon>
        <taxon>Pseudomonadati</taxon>
        <taxon>Pseudomonadota</taxon>
        <taxon>Alphaproteobacteria</taxon>
        <taxon>Rhodobacterales</taxon>
        <taxon>Paracoccaceae</taxon>
        <taxon>Agaricicola</taxon>
    </lineage>
</organism>
<evidence type="ECO:0000313" key="2">
    <source>
        <dbReference type="EMBL" id="GGE39377.1"/>
    </source>
</evidence>
<dbReference type="Proteomes" id="UP000602745">
    <property type="component" value="Unassembled WGS sequence"/>
</dbReference>
<gene>
    <name evidence="2" type="ORF">GCM10007276_15880</name>
</gene>
<dbReference type="EMBL" id="BMCP01000002">
    <property type="protein sequence ID" value="GGE39377.1"/>
    <property type="molecule type" value="Genomic_DNA"/>
</dbReference>
<protein>
    <submittedName>
        <fullName evidence="2">Uncharacterized protein</fullName>
    </submittedName>
</protein>
<evidence type="ECO:0000256" key="1">
    <source>
        <dbReference type="SAM" id="MobiDB-lite"/>
    </source>
</evidence>
<feature type="region of interest" description="Disordered" evidence="1">
    <location>
        <begin position="24"/>
        <end position="62"/>
    </location>
</feature>
<name>A0A8J2YGI5_9RHOB</name>
<reference evidence="2" key="1">
    <citation type="journal article" date="2014" name="Int. J. Syst. Evol. Microbiol.">
        <title>Complete genome sequence of Corynebacterium casei LMG S-19264T (=DSM 44701T), isolated from a smear-ripened cheese.</title>
        <authorList>
            <consortium name="US DOE Joint Genome Institute (JGI-PGF)"/>
            <person name="Walter F."/>
            <person name="Albersmeier A."/>
            <person name="Kalinowski J."/>
            <person name="Ruckert C."/>
        </authorList>
    </citation>
    <scope>NUCLEOTIDE SEQUENCE</scope>
    <source>
        <strain evidence="2">CCM 7684</strain>
    </source>
</reference>
<comment type="caution">
    <text evidence="2">The sequence shown here is derived from an EMBL/GenBank/DDBJ whole genome shotgun (WGS) entry which is preliminary data.</text>
</comment>
<proteinExistence type="predicted"/>
<evidence type="ECO:0000313" key="3">
    <source>
        <dbReference type="Proteomes" id="UP000602745"/>
    </source>
</evidence>
<reference evidence="2" key="2">
    <citation type="submission" date="2020-09" db="EMBL/GenBank/DDBJ databases">
        <authorList>
            <person name="Sun Q."/>
            <person name="Sedlacek I."/>
        </authorList>
    </citation>
    <scope>NUCLEOTIDE SEQUENCE</scope>
    <source>
        <strain evidence="2">CCM 7684</strain>
    </source>
</reference>
<accession>A0A8J2YGI5</accession>